<evidence type="ECO:0000256" key="2">
    <source>
        <dbReference type="ARBA" id="ARBA00022801"/>
    </source>
</evidence>
<name>A0A3B0XIA8_9ZZZZ</name>
<gene>
    <name evidence="3" type="ORF">MNBD_GAMMA07-1086</name>
</gene>
<protein>
    <submittedName>
        <fullName evidence="3">Uncharacterized metal-dependent hydrolase YcfH</fullName>
    </submittedName>
</protein>
<reference evidence="3" key="1">
    <citation type="submission" date="2018-06" db="EMBL/GenBank/DDBJ databases">
        <authorList>
            <person name="Zhirakovskaya E."/>
        </authorList>
    </citation>
    <scope>NUCLEOTIDE SEQUENCE</scope>
</reference>
<dbReference type="FunFam" id="3.20.20.140:FF:000005">
    <property type="entry name" value="TatD family hydrolase"/>
    <property type="match status" value="1"/>
</dbReference>
<dbReference type="PANTHER" id="PTHR46124:SF2">
    <property type="entry name" value="D-AMINOACYL-TRNA DEACYLASE"/>
    <property type="match status" value="1"/>
</dbReference>
<dbReference type="NCBIfam" id="TIGR00010">
    <property type="entry name" value="YchF/TatD family DNA exonuclease"/>
    <property type="match status" value="1"/>
</dbReference>
<dbReference type="PIRSF" id="PIRSF005902">
    <property type="entry name" value="DNase_TatD"/>
    <property type="match status" value="1"/>
</dbReference>
<evidence type="ECO:0000313" key="3">
    <source>
        <dbReference type="EMBL" id="VAW56336.1"/>
    </source>
</evidence>
<proteinExistence type="predicted"/>
<keyword evidence="1" id="KW-0479">Metal-binding</keyword>
<dbReference type="SUPFAM" id="SSF51556">
    <property type="entry name" value="Metallo-dependent hydrolases"/>
    <property type="match status" value="1"/>
</dbReference>
<keyword evidence="2 3" id="KW-0378">Hydrolase</keyword>
<accession>A0A3B0XIA8</accession>
<dbReference type="GO" id="GO:0046872">
    <property type="term" value="F:metal ion binding"/>
    <property type="evidence" value="ECO:0007669"/>
    <property type="project" value="UniProtKB-KW"/>
</dbReference>
<sequence length="232" mass="25941">MTQLQQAEVERMLCVSISLDTYSAMKALVQNHDNVDISVGVHPCDTKDDTVKLDQLIKLGSDPKVVAIGETGLDYYYAKETREQQLSSFKVHMQAANILNKPVIIHTRDAQQDTLDMLKNENVASCGGVLHCFTESWDMAKQALDMGMYISFSGIVTFKNAQALREVARQVPNDRFLIETDSPYLAPVPHRGKQNHPGWVGYVAQCLADVRGQSLESIAELSKINYYQLFGE</sequence>
<dbReference type="GO" id="GO:0016788">
    <property type="term" value="F:hydrolase activity, acting on ester bonds"/>
    <property type="evidence" value="ECO:0007669"/>
    <property type="project" value="InterPro"/>
</dbReference>
<dbReference type="GO" id="GO:0004536">
    <property type="term" value="F:DNA nuclease activity"/>
    <property type="evidence" value="ECO:0007669"/>
    <property type="project" value="InterPro"/>
</dbReference>
<dbReference type="GO" id="GO:0005829">
    <property type="term" value="C:cytosol"/>
    <property type="evidence" value="ECO:0007669"/>
    <property type="project" value="TreeGrafter"/>
</dbReference>
<evidence type="ECO:0000256" key="1">
    <source>
        <dbReference type="ARBA" id="ARBA00022723"/>
    </source>
</evidence>
<organism evidence="3">
    <name type="scientific">hydrothermal vent metagenome</name>
    <dbReference type="NCBI Taxonomy" id="652676"/>
    <lineage>
        <taxon>unclassified sequences</taxon>
        <taxon>metagenomes</taxon>
        <taxon>ecological metagenomes</taxon>
    </lineage>
</organism>
<dbReference type="Gene3D" id="3.20.20.140">
    <property type="entry name" value="Metal-dependent hydrolases"/>
    <property type="match status" value="1"/>
</dbReference>
<dbReference type="AlphaFoldDB" id="A0A3B0XIA8"/>
<dbReference type="PANTHER" id="PTHR46124">
    <property type="entry name" value="D-AMINOACYL-TRNA DEACYLASE"/>
    <property type="match status" value="1"/>
</dbReference>
<dbReference type="InterPro" id="IPR001130">
    <property type="entry name" value="TatD-like"/>
</dbReference>
<dbReference type="Pfam" id="PF01026">
    <property type="entry name" value="TatD_DNase"/>
    <property type="match status" value="1"/>
</dbReference>
<dbReference type="EMBL" id="UOFF01000215">
    <property type="protein sequence ID" value="VAW56336.1"/>
    <property type="molecule type" value="Genomic_DNA"/>
</dbReference>
<dbReference type="CDD" id="cd01310">
    <property type="entry name" value="TatD_DNAse"/>
    <property type="match status" value="1"/>
</dbReference>
<dbReference type="InterPro" id="IPR032466">
    <property type="entry name" value="Metal_Hydrolase"/>
</dbReference>
<dbReference type="InterPro" id="IPR015991">
    <property type="entry name" value="TatD/YcfH-like"/>
</dbReference>